<name>A9B8U6_HERA2</name>
<protein>
    <submittedName>
        <fullName evidence="1">Uncharacterized protein</fullName>
    </submittedName>
</protein>
<dbReference type="AlphaFoldDB" id="A9B8U6"/>
<dbReference type="KEGG" id="hau:Haur_5132"/>
<dbReference type="EMBL" id="CP000876">
    <property type="protein sequence ID" value="ABX07760.1"/>
    <property type="molecule type" value="Genomic_DNA"/>
</dbReference>
<sequence>MRLDVVGDLLGHDHDMMQDAVWVLGGLVSQGVDQRVALHHLLFRDYLETSVFNAREVKRWHQRLADWCADDLDSVWVDDRYPIEQTRRVYARQHYITHIALAENRTNPWQEEENREQNAHFVENKSLYNLNIGIQKLSKKNSMISHLVTVDSL</sequence>
<reference evidence="1 2" key="1">
    <citation type="journal article" date="2011" name="Stand. Genomic Sci.">
        <title>Complete genome sequence of the filamentous gliding predatory bacterium Herpetosiphon aurantiacus type strain (114-95(T)).</title>
        <authorList>
            <person name="Kiss H."/>
            <person name="Nett M."/>
            <person name="Domin N."/>
            <person name="Martin K."/>
            <person name="Maresca J.A."/>
            <person name="Copeland A."/>
            <person name="Lapidus A."/>
            <person name="Lucas S."/>
            <person name="Berry K.W."/>
            <person name="Glavina Del Rio T."/>
            <person name="Dalin E."/>
            <person name="Tice H."/>
            <person name="Pitluck S."/>
            <person name="Richardson P."/>
            <person name="Bruce D."/>
            <person name="Goodwin L."/>
            <person name="Han C."/>
            <person name="Detter J.C."/>
            <person name="Schmutz J."/>
            <person name="Brettin T."/>
            <person name="Land M."/>
            <person name="Hauser L."/>
            <person name="Kyrpides N.C."/>
            <person name="Ivanova N."/>
            <person name="Goker M."/>
            <person name="Woyke T."/>
            <person name="Klenk H.P."/>
            <person name="Bryant D.A."/>
        </authorList>
    </citation>
    <scope>NUCLEOTIDE SEQUENCE [LARGE SCALE GENOMIC DNA]</scope>
    <source>
        <strain evidence="2">ATCC 23779 / DSM 785 / 114-95</strain>
        <plasmid evidence="1">pHAU01</plasmid>
    </source>
</reference>
<keyword evidence="2" id="KW-1185">Reference proteome</keyword>
<keyword evidence="1" id="KW-0614">Plasmid</keyword>
<dbReference type="Proteomes" id="UP000000787">
    <property type="component" value="Plasmid pHAU01"/>
</dbReference>
<organism evidence="1 2">
    <name type="scientific">Herpetosiphon aurantiacus (strain ATCC 23779 / DSM 785 / 114-95)</name>
    <dbReference type="NCBI Taxonomy" id="316274"/>
    <lineage>
        <taxon>Bacteria</taxon>
        <taxon>Bacillati</taxon>
        <taxon>Chloroflexota</taxon>
        <taxon>Chloroflexia</taxon>
        <taxon>Herpetosiphonales</taxon>
        <taxon>Herpetosiphonaceae</taxon>
        <taxon>Herpetosiphon</taxon>
    </lineage>
</organism>
<geneLocation type="plasmid" evidence="1 2">
    <name>pHAU01</name>
</geneLocation>
<evidence type="ECO:0000313" key="1">
    <source>
        <dbReference type="EMBL" id="ABX07760.1"/>
    </source>
</evidence>
<evidence type="ECO:0000313" key="2">
    <source>
        <dbReference type="Proteomes" id="UP000000787"/>
    </source>
</evidence>
<dbReference type="HOGENOM" id="CLU_1710768_0_0_0"/>
<proteinExistence type="predicted"/>
<accession>A9B8U6</accession>
<dbReference type="InParanoid" id="A9B8U6"/>
<gene>
    <name evidence="1" type="ordered locus">Haur_5132</name>
</gene>
<dbReference type="BioCyc" id="HAUR316274:GHYA-5194-MONOMER"/>